<dbReference type="InterPro" id="IPR039892">
    <property type="entry name" value="Spa2/Sph1"/>
</dbReference>
<feature type="region of interest" description="Disordered" evidence="2">
    <location>
        <begin position="390"/>
        <end position="409"/>
    </location>
</feature>
<dbReference type="SMART" id="SM00555">
    <property type="entry name" value="GIT"/>
    <property type="match status" value="2"/>
</dbReference>
<evidence type="ECO:0000256" key="1">
    <source>
        <dbReference type="SAM" id="Coils"/>
    </source>
</evidence>
<dbReference type="PANTHER" id="PTHR21601">
    <property type="entry name" value="SPA2 PROTEIN"/>
    <property type="match status" value="1"/>
</dbReference>
<dbReference type="GO" id="GO:0005078">
    <property type="term" value="F:MAP-kinase scaffold activity"/>
    <property type="evidence" value="ECO:0007669"/>
    <property type="project" value="TreeGrafter"/>
</dbReference>
<comment type="caution">
    <text evidence="4">The sequence shown here is derived from an EMBL/GenBank/DDBJ whole genome shotgun (WGS) entry which is preliminary data.</text>
</comment>
<dbReference type="AlphaFoldDB" id="A0A9W8E791"/>
<accession>A0A9W8E791</accession>
<dbReference type="PANTHER" id="PTHR21601:SF0">
    <property type="entry name" value="PROTEIN SPA2-RELATED"/>
    <property type="match status" value="1"/>
</dbReference>
<feature type="compositionally biased region" description="Polar residues" evidence="2">
    <location>
        <begin position="199"/>
        <end position="225"/>
    </location>
</feature>
<keyword evidence="5" id="KW-1185">Reference proteome</keyword>
<organism evidence="4 5">
    <name type="scientific">Dispira parvispora</name>
    <dbReference type="NCBI Taxonomy" id="1520584"/>
    <lineage>
        <taxon>Eukaryota</taxon>
        <taxon>Fungi</taxon>
        <taxon>Fungi incertae sedis</taxon>
        <taxon>Zoopagomycota</taxon>
        <taxon>Kickxellomycotina</taxon>
        <taxon>Dimargaritomycetes</taxon>
        <taxon>Dimargaritales</taxon>
        <taxon>Dimargaritaceae</taxon>
        <taxon>Dispira</taxon>
    </lineage>
</organism>
<feature type="region of interest" description="Disordered" evidence="2">
    <location>
        <begin position="107"/>
        <end position="236"/>
    </location>
</feature>
<dbReference type="InterPro" id="IPR056439">
    <property type="entry name" value="VBS_C3G9"/>
</dbReference>
<evidence type="ECO:0000256" key="2">
    <source>
        <dbReference type="SAM" id="MobiDB-lite"/>
    </source>
</evidence>
<gene>
    <name evidence="4" type="primary">SPA2</name>
    <name evidence="4" type="ORF">IWQ62_002351</name>
</gene>
<feature type="compositionally biased region" description="Low complexity" evidence="2">
    <location>
        <begin position="630"/>
        <end position="640"/>
    </location>
</feature>
<feature type="domain" description="GIT Spa2 homology (SHD)" evidence="3">
    <location>
        <begin position="77"/>
        <end position="107"/>
    </location>
</feature>
<dbReference type="Gene3D" id="1.10.287.1490">
    <property type="match status" value="1"/>
</dbReference>
<feature type="domain" description="GIT Spa2 homology (SHD)" evidence="3">
    <location>
        <begin position="29"/>
        <end position="59"/>
    </location>
</feature>
<feature type="compositionally biased region" description="Polar residues" evidence="2">
    <location>
        <begin position="129"/>
        <end position="138"/>
    </location>
</feature>
<evidence type="ECO:0000313" key="4">
    <source>
        <dbReference type="EMBL" id="KAJ1966626.1"/>
    </source>
</evidence>
<proteinExistence type="predicted"/>
<feature type="compositionally biased region" description="Polar residues" evidence="2">
    <location>
        <begin position="650"/>
        <end position="660"/>
    </location>
</feature>
<dbReference type="Pfam" id="PF08518">
    <property type="entry name" value="GIT_SHD"/>
    <property type="match status" value="2"/>
</dbReference>
<evidence type="ECO:0000313" key="5">
    <source>
        <dbReference type="Proteomes" id="UP001150925"/>
    </source>
</evidence>
<feature type="region of interest" description="Disordered" evidence="2">
    <location>
        <begin position="588"/>
        <end position="674"/>
    </location>
</feature>
<feature type="coiled-coil region" evidence="1">
    <location>
        <begin position="487"/>
        <end position="514"/>
    </location>
</feature>
<reference evidence="4" key="1">
    <citation type="submission" date="2022-07" db="EMBL/GenBank/DDBJ databases">
        <title>Phylogenomic reconstructions and comparative analyses of Kickxellomycotina fungi.</title>
        <authorList>
            <person name="Reynolds N.K."/>
            <person name="Stajich J.E."/>
            <person name="Barry K."/>
            <person name="Grigoriev I.V."/>
            <person name="Crous P."/>
            <person name="Smith M.E."/>
        </authorList>
    </citation>
    <scope>NUCLEOTIDE SEQUENCE</scope>
    <source>
        <strain evidence="4">RSA 1196</strain>
    </source>
</reference>
<keyword evidence="1" id="KW-0175">Coiled coil</keyword>
<dbReference type="InterPro" id="IPR013724">
    <property type="entry name" value="GIT_SHD"/>
</dbReference>
<evidence type="ECO:0000259" key="3">
    <source>
        <dbReference type="SMART" id="SM00555"/>
    </source>
</evidence>
<dbReference type="EMBL" id="JANBPY010000486">
    <property type="protein sequence ID" value="KAJ1966626.1"/>
    <property type="molecule type" value="Genomic_DNA"/>
</dbReference>
<dbReference type="Pfam" id="PF23742">
    <property type="entry name" value="VBS_C3G9"/>
    <property type="match status" value="1"/>
</dbReference>
<feature type="compositionally biased region" description="Basic and acidic residues" evidence="2">
    <location>
        <begin position="600"/>
        <end position="614"/>
    </location>
</feature>
<protein>
    <submittedName>
        <fullName evidence="4">Component of the polarisome</fullName>
    </submittedName>
</protein>
<sequence length="870" mass="96015">MASTHVKLQTFHNFLTSRLPSGQTLAHRSSSKFNRLPEQQLQVLLTDVYDELIRRTQSAHIPHLISKNELDDRRNRARAKLASLSDQRFFELVNDVYFELDARRSRYESGANGRSGPPKGGNSRPPPINTSESSSHQAPASARHPPGHLDPGEPSTRPPMRAMASQPDLRIRPSRPFNPNFQPAGGHPSSPPQQGPPSMFSNSSNTGYPSITPSFSNFMNASPSAESPHPINGHASVQSNSQLTEQMDRMKEDYERQIDQLQEKVKSLERGVANANQTEAKKLDLLSENTQLMGNLEEIRSRNRELERQVSQLNQEAEKLRAELMDYQKDHQFNAERDRGEKDNLRRQIGKLTSELGELRSQNDHYSKRTKKLMDEKIDLENQIHVLKQRQPQANDSAPLTPAYSASLPRNDSKMRLNIHEPKSDVKHDGAIERAKVTAFQSTVDGLLRVGKSNKSSEVLVAMKGVVLACRSITDDLEAYERSVNLSADEQERVRDLQAQLSQALNALTTAAKKHAGGMGLSPISLLESAADRLSTAIIDLAKTVKLRPRSPLGSPAFSAASSTYRASNDLIGSLTSPVSLRSPTAPAATIYTNSNGPAKNDRGNESLYNDRSRSGSHNSRSSPGYTAQGSLSTRLSGSTTNGGGLDANDSWNTNKSSALKPNGHATGETSGSGLSVEELRDFLEVKTDQVVQSIQDMLQTSRTEDVNPVALCLNLRQIISTVASIIVTCRSSFDHFSTVARFPHGHSRPLSYLLPPAFDSQKASQYLTGLTEGDDLLQTLVVEIYKAAQMAAINNQFANDHNPNFQPSSILLNESSPRPGKLHEFHIDNRDLETEVVGELVNDKVFKQRLTSAVFDIARYTKFLVSLME</sequence>
<dbReference type="Proteomes" id="UP001150925">
    <property type="component" value="Unassembled WGS sequence"/>
</dbReference>
<feature type="coiled-coil region" evidence="1">
    <location>
        <begin position="240"/>
        <end position="390"/>
    </location>
</feature>
<dbReference type="OrthoDB" id="5588096at2759"/>
<name>A0A9W8E791_9FUNG</name>